<evidence type="ECO:0000259" key="2">
    <source>
        <dbReference type="Pfam" id="PF04784"/>
    </source>
</evidence>
<name>A0A428JR89_9BACT</name>
<proteinExistence type="predicted"/>
<comment type="caution">
    <text evidence="3">The sequence shown here is derived from an EMBL/GenBank/DDBJ whole genome shotgun (WGS) entry which is preliminary data.</text>
</comment>
<reference evidence="3 4" key="1">
    <citation type="submission" date="2018-12" db="EMBL/GenBank/DDBJ databases">
        <authorList>
            <person name="Feng G."/>
            <person name="Zhu H."/>
        </authorList>
    </citation>
    <scope>NUCLEOTIDE SEQUENCE [LARGE SCALE GENOMIC DNA]</scope>
    <source>
        <strain evidence="3 4">9PBR-2</strain>
    </source>
</reference>
<evidence type="ECO:0000313" key="3">
    <source>
        <dbReference type="EMBL" id="RSK36172.1"/>
    </source>
</evidence>
<feature type="signal peptide" evidence="1">
    <location>
        <begin position="1"/>
        <end position="27"/>
    </location>
</feature>
<dbReference type="Pfam" id="PF04784">
    <property type="entry name" value="DUF547"/>
    <property type="match status" value="1"/>
</dbReference>
<organism evidence="3 4">
    <name type="scientific">Hymenobacter metallilatus</name>
    <dbReference type="NCBI Taxonomy" id="2493666"/>
    <lineage>
        <taxon>Bacteria</taxon>
        <taxon>Pseudomonadati</taxon>
        <taxon>Bacteroidota</taxon>
        <taxon>Cytophagia</taxon>
        <taxon>Cytophagales</taxon>
        <taxon>Hymenobacteraceae</taxon>
        <taxon>Hymenobacter</taxon>
    </lineage>
</organism>
<accession>A0A428JR89</accession>
<dbReference type="InterPro" id="IPR006869">
    <property type="entry name" value="DUF547"/>
</dbReference>
<dbReference type="AlphaFoldDB" id="A0A428JR89"/>
<feature type="chain" id="PRO_5019014372" evidence="1">
    <location>
        <begin position="28"/>
        <end position="269"/>
    </location>
</feature>
<dbReference type="OrthoDB" id="526867at2"/>
<dbReference type="PANTHER" id="PTHR46361">
    <property type="entry name" value="ELECTRON CARRIER/ PROTEIN DISULFIDE OXIDOREDUCTASE"/>
    <property type="match status" value="1"/>
</dbReference>
<sequence>MPPTHRLLKSLLALLLSIALLPLGAHATDNNSLQLLQEPWSELLRHHVTTDGRLNYEGLQEDEDKLLGYLQSLRKVKPDPQAWSANDTKAFWLNTYNAAAAYLIVGYYPVASINDIRVKVMGGQKSPWEVPVVNVGGQSYSLNQIEREMLRNQFHDARVHFGLMNGAASSPAVLAEAYDGQRLDQQLDAQAKRFLNDPTFNQLTPQHVQLSGLFEAYAAEFGSESQVLEFVNRYARVPVLPTAKVEYLSFSWALNDRTGLSNSQALGRH</sequence>
<keyword evidence="1" id="KW-0732">Signal</keyword>
<dbReference type="PANTHER" id="PTHR46361:SF3">
    <property type="entry name" value="ELECTRON CARRIER_ PROTEIN DISULFIDE OXIDOREDUCTASE"/>
    <property type="match status" value="1"/>
</dbReference>
<keyword evidence="4" id="KW-1185">Reference proteome</keyword>
<protein>
    <submittedName>
        <fullName evidence="3">DUF547 domain-containing protein</fullName>
    </submittedName>
</protein>
<feature type="domain" description="DUF547" evidence="2">
    <location>
        <begin position="81"/>
        <end position="195"/>
    </location>
</feature>
<dbReference type="EMBL" id="RWIS01000002">
    <property type="protein sequence ID" value="RSK36172.1"/>
    <property type="molecule type" value="Genomic_DNA"/>
</dbReference>
<evidence type="ECO:0000313" key="4">
    <source>
        <dbReference type="Proteomes" id="UP000280066"/>
    </source>
</evidence>
<gene>
    <name evidence="3" type="ORF">EI290_04615</name>
</gene>
<dbReference type="Proteomes" id="UP000280066">
    <property type="component" value="Unassembled WGS sequence"/>
</dbReference>
<evidence type="ECO:0000256" key="1">
    <source>
        <dbReference type="SAM" id="SignalP"/>
    </source>
</evidence>